<dbReference type="eggNOG" id="ENOG502TNB4">
    <property type="taxonomic scope" value="Eukaryota"/>
</dbReference>
<dbReference type="OrthoDB" id="361288at2759"/>
<dbReference type="VEuPathDB" id="PiroplasmaDB:TOT_040000990"/>
<dbReference type="GeneID" id="20717010"/>
<organism evidence="1 2">
    <name type="scientific">Theileria orientalis strain Shintoku</name>
    <dbReference type="NCBI Taxonomy" id="869250"/>
    <lineage>
        <taxon>Eukaryota</taxon>
        <taxon>Sar</taxon>
        <taxon>Alveolata</taxon>
        <taxon>Apicomplexa</taxon>
        <taxon>Aconoidasida</taxon>
        <taxon>Piroplasmida</taxon>
        <taxon>Theileriidae</taxon>
        <taxon>Theileria</taxon>
    </lineage>
</organism>
<sequence>MKEFGVPLPVSLLSVDVVSNQSQFALIVEVFSRYTEHILDSIEKCKDPKFAKRRTMFIKLVNAMNLKFICAFRWKHYDRLLLKSIDRSRFGLSNNIQKVKEYLQIYQSLWQEHCRSMQRLLGEWNDANYLMNTYKIDKTEETEISNTIEEINKLVEATTITTKDRGSLDKAEDVTISTSANMLELLSKVPCDGEYVKSMDKMKNKINNLKYTRTNQLQQIVNRTIGKYEELLDKLEAYNDTLVKVSSSISEKMFKRMPINQYVKLIQVSVG</sequence>
<dbReference type="RefSeq" id="XP_009692806.1">
    <property type="nucleotide sequence ID" value="XM_009694511.1"/>
</dbReference>
<dbReference type="KEGG" id="tot:TOT_040000990"/>
<dbReference type="OMA" id="NEATCIT"/>
<reference evidence="1 2" key="1">
    <citation type="journal article" date="2012" name="MBio">
        <title>Comparative genome analysis of three eukaryotic parasites with differing abilities to transform leukocytes reveals key mediators of Theileria-induced leukocyte transformation.</title>
        <authorList>
            <person name="Hayashida K."/>
            <person name="Hara Y."/>
            <person name="Abe T."/>
            <person name="Yamasaki C."/>
            <person name="Toyoda A."/>
            <person name="Kosuge T."/>
            <person name="Suzuki Y."/>
            <person name="Sato Y."/>
            <person name="Kawashima S."/>
            <person name="Katayama T."/>
            <person name="Wakaguri H."/>
            <person name="Inoue N."/>
            <person name="Homma K."/>
            <person name="Tada-Umezaki M."/>
            <person name="Yagi Y."/>
            <person name="Fujii Y."/>
            <person name="Habara T."/>
            <person name="Kanehisa M."/>
            <person name="Watanabe H."/>
            <person name="Ito K."/>
            <person name="Gojobori T."/>
            <person name="Sugawara H."/>
            <person name="Imanishi T."/>
            <person name="Weir W."/>
            <person name="Gardner M."/>
            <person name="Pain A."/>
            <person name="Shiels B."/>
            <person name="Hattori M."/>
            <person name="Nene V."/>
            <person name="Sugimoto C."/>
        </authorList>
    </citation>
    <scope>NUCLEOTIDE SEQUENCE [LARGE SCALE GENOMIC DNA]</scope>
    <source>
        <strain evidence="1 2">Shintoku</strain>
    </source>
</reference>
<dbReference type="Proteomes" id="UP000003786">
    <property type="component" value="Chromosome 4"/>
</dbReference>
<name>J7M4T5_THEOR</name>
<dbReference type="EMBL" id="AP011949">
    <property type="protein sequence ID" value="BAM42505.1"/>
    <property type="molecule type" value="Genomic_DNA"/>
</dbReference>
<evidence type="ECO:0000313" key="1">
    <source>
        <dbReference type="EMBL" id="BAM42505.1"/>
    </source>
</evidence>
<proteinExistence type="predicted"/>
<gene>
    <name evidence="1" type="ORF">TOT_040000990</name>
</gene>
<evidence type="ECO:0000313" key="2">
    <source>
        <dbReference type="Proteomes" id="UP000003786"/>
    </source>
</evidence>
<protein>
    <submittedName>
        <fullName evidence="1">Uncharacterized protein</fullName>
    </submittedName>
</protein>
<dbReference type="AlphaFoldDB" id="J7M4T5"/>
<keyword evidence="2" id="KW-1185">Reference proteome</keyword>
<accession>J7M4T5</accession>